<dbReference type="Proteomes" id="UP000031532">
    <property type="component" value="Unassembled WGS sequence"/>
</dbReference>
<feature type="coiled-coil region" evidence="3">
    <location>
        <begin position="230"/>
        <end position="275"/>
    </location>
</feature>
<keyword evidence="6" id="KW-1185">Reference proteome</keyword>
<dbReference type="PANTHER" id="PTHR32347">
    <property type="entry name" value="EFFLUX SYSTEM COMPONENT YKNX-RELATED"/>
    <property type="match status" value="1"/>
</dbReference>
<dbReference type="InterPro" id="IPR050465">
    <property type="entry name" value="UPF0194_transport"/>
</dbReference>
<keyword evidence="4" id="KW-0812">Transmembrane</keyword>
<dbReference type="GO" id="GO:0030313">
    <property type="term" value="C:cell envelope"/>
    <property type="evidence" value="ECO:0007669"/>
    <property type="project" value="UniProtKB-SubCell"/>
</dbReference>
<comment type="caution">
    <text evidence="5">The sequence shown here is derived from an EMBL/GenBank/DDBJ whole genome shotgun (WGS) entry which is preliminary data.</text>
</comment>
<keyword evidence="2 3" id="KW-0175">Coiled coil</keyword>
<dbReference type="Gene3D" id="2.40.50.100">
    <property type="match status" value="1"/>
</dbReference>
<evidence type="ECO:0000256" key="4">
    <source>
        <dbReference type="SAM" id="Phobius"/>
    </source>
</evidence>
<evidence type="ECO:0000313" key="5">
    <source>
        <dbReference type="EMBL" id="NHC36244.1"/>
    </source>
</evidence>
<comment type="subcellular location">
    <subcellularLocation>
        <location evidence="1">Cell envelope</location>
    </subcellularLocation>
</comment>
<sequence>MSTVREKKTQFEEESGAKPKGWWRIALALILGIATGALALSKFQQSQTPAPAPVTQKPPKIDAVSALGRLEPRGDVVQLSAPSSSFALEGARVLQLMVREGERVRSGDVIAVLDNRDRALAALAKAKEDVKVAQANLAKVKAGAQTGEIEAQQATISRLEAELAGQQQVLRATIARLEAEQRNAAIDLQRYQQLYQNGAISSQELDRRSLNAKSATEQLNETQSTRQQTIATLQRQIEAAKATLNKIQEVRPVDVQLAQSEVDRAIAAMKQAQADLTLAYVRAPTGGEILKIHTRAGEKIGSQGIAEMGRTEQMIAIAEVLEEDIGKIRLGQKAAIRSENLAFPGELRGTVIDVGRQIGKQDALDSDPAADVDARVVEIKVGLPPEASQRVSGLTYAKVIVKINI</sequence>
<dbReference type="SUPFAM" id="SSF111369">
    <property type="entry name" value="HlyD-like secretion proteins"/>
    <property type="match status" value="1"/>
</dbReference>
<dbReference type="OrthoDB" id="556614at2"/>
<proteinExistence type="predicted"/>
<keyword evidence="4" id="KW-0472">Membrane</keyword>
<name>A0A9X5E8V8_9CYAN</name>
<dbReference type="AlphaFoldDB" id="A0A9X5E8V8"/>
<organism evidence="5 6">
    <name type="scientific">Scytonema millei VB511283</name>
    <dbReference type="NCBI Taxonomy" id="1245923"/>
    <lineage>
        <taxon>Bacteria</taxon>
        <taxon>Bacillati</taxon>
        <taxon>Cyanobacteriota</taxon>
        <taxon>Cyanophyceae</taxon>
        <taxon>Nostocales</taxon>
        <taxon>Scytonemataceae</taxon>
        <taxon>Scytonema</taxon>
    </lineage>
</organism>
<protein>
    <submittedName>
        <fullName evidence="5">ABC exporter membrane fusion protein</fullName>
    </submittedName>
</protein>
<reference evidence="5 6" key="1">
    <citation type="journal article" date="2015" name="Genome Announc.">
        <title>Draft Genome Sequence of the Terrestrial Cyanobacterium Scytonema millei VB511283, Isolated from Eastern India.</title>
        <authorList>
            <person name="Sen D."/>
            <person name="Chandrababunaidu M.M."/>
            <person name="Singh D."/>
            <person name="Sanghi N."/>
            <person name="Ghorai A."/>
            <person name="Mishra G.P."/>
            <person name="Madduluri M."/>
            <person name="Adhikary S.P."/>
            <person name="Tripathy S."/>
        </authorList>
    </citation>
    <scope>NUCLEOTIDE SEQUENCE [LARGE SCALE GENOMIC DNA]</scope>
    <source>
        <strain evidence="5 6">VB511283</strain>
    </source>
</reference>
<keyword evidence="4" id="KW-1133">Transmembrane helix</keyword>
<gene>
    <name evidence="5" type="ORF">QH73_0016595</name>
</gene>
<dbReference type="RefSeq" id="WP_039717077.1">
    <property type="nucleotide sequence ID" value="NZ_JTJC03000004.1"/>
</dbReference>
<evidence type="ECO:0000256" key="3">
    <source>
        <dbReference type="SAM" id="Coils"/>
    </source>
</evidence>
<dbReference type="NCBIfam" id="TIGR02971">
    <property type="entry name" value="heterocyst_DevB"/>
    <property type="match status" value="1"/>
</dbReference>
<accession>A0A9X5E8V8</accession>
<dbReference type="PANTHER" id="PTHR32347:SF27">
    <property type="entry name" value="RND EFFLUX PUMP MEMBRANE FUSION PROTEIN BARREL-SANDWICH DOMAIN-CONTAINING PROTEIN"/>
    <property type="match status" value="1"/>
</dbReference>
<dbReference type="EMBL" id="JTJC03000004">
    <property type="protein sequence ID" value="NHC36244.1"/>
    <property type="molecule type" value="Genomic_DNA"/>
</dbReference>
<feature type="transmembrane region" description="Helical" evidence="4">
    <location>
        <begin position="21"/>
        <end position="40"/>
    </location>
</feature>
<evidence type="ECO:0000256" key="2">
    <source>
        <dbReference type="ARBA" id="ARBA00023054"/>
    </source>
</evidence>
<evidence type="ECO:0000256" key="1">
    <source>
        <dbReference type="ARBA" id="ARBA00004196"/>
    </source>
</evidence>
<dbReference type="Gene3D" id="2.40.30.170">
    <property type="match status" value="1"/>
</dbReference>
<evidence type="ECO:0000313" key="6">
    <source>
        <dbReference type="Proteomes" id="UP000031532"/>
    </source>
</evidence>
<feature type="coiled-coil region" evidence="3">
    <location>
        <begin position="116"/>
        <end position="194"/>
    </location>
</feature>
<dbReference type="InterPro" id="IPR014315">
    <property type="entry name" value="ABC_heterocyst_DevB"/>
</dbReference>